<dbReference type="Proteomes" id="UP000067448">
    <property type="component" value="Unassembled WGS sequence"/>
</dbReference>
<evidence type="ECO:0000313" key="1">
    <source>
        <dbReference type="EMBL" id="GAQ68033.1"/>
    </source>
</evidence>
<evidence type="ECO:0000313" key="2">
    <source>
        <dbReference type="Proteomes" id="UP000067448"/>
    </source>
</evidence>
<gene>
    <name evidence="1" type="ORF">SsS58_08492</name>
</gene>
<organism evidence="1 2">
    <name type="scientific">Streptomyces scabiei</name>
    <dbReference type="NCBI Taxonomy" id="1930"/>
    <lineage>
        <taxon>Bacteria</taxon>
        <taxon>Bacillati</taxon>
        <taxon>Actinomycetota</taxon>
        <taxon>Actinomycetes</taxon>
        <taxon>Kitasatosporales</taxon>
        <taxon>Streptomycetaceae</taxon>
        <taxon>Streptomyces</taxon>
    </lineage>
</organism>
<protein>
    <submittedName>
        <fullName evidence="1">Uncharacterized protein</fullName>
    </submittedName>
</protein>
<reference evidence="2" key="1">
    <citation type="submission" date="2015-11" db="EMBL/GenBank/DDBJ databases">
        <authorList>
            <consortium name="Cross-ministerial Strategic Innovation Promotion Program (SIP) consortium"/>
            <person name="Tomihama T."/>
            <person name="Ikenaga M."/>
            <person name="Sakai M."/>
            <person name="Okubo T."/>
            <person name="Ikeda S."/>
        </authorList>
    </citation>
    <scope>NUCLEOTIDE SEQUENCE [LARGE SCALE GENOMIC DNA]</scope>
    <source>
        <strain evidence="2">S58</strain>
    </source>
</reference>
<comment type="caution">
    <text evidence="1">The sequence shown here is derived from an EMBL/GenBank/DDBJ whole genome shotgun (WGS) entry which is preliminary data.</text>
</comment>
<reference evidence="2" key="3">
    <citation type="submission" date="2016-02" db="EMBL/GenBank/DDBJ databases">
        <title>Draft genome of pathogenic Streptomyces sp. in Japan.</title>
        <authorList>
            <person name="Tomihama T."/>
            <person name="Ikenaga M."/>
            <person name="Sakai M."/>
            <person name="Okubo T."/>
            <person name="Ikeda S."/>
        </authorList>
    </citation>
    <scope>NUCLEOTIDE SEQUENCE [LARGE SCALE GENOMIC DNA]</scope>
    <source>
        <strain evidence="2">S58</strain>
    </source>
</reference>
<sequence>MLTAPEAMLLAAPMATVPPEVPPRAAVAGTISLRRAGSANTAMISIPMPAMIAFRSLVSLVIAVAE</sequence>
<proteinExistence type="predicted"/>
<dbReference type="AlphaFoldDB" id="A0A117EH25"/>
<dbReference type="EMBL" id="BCMM01000075">
    <property type="protein sequence ID" value="GAQ68033.1"/>
    <property type="molecule type" value="Genomic_DNA"/>
</dbReference>
<name>A0A117EH25_STRSC</name>
<reference evidence="1 2" key="2">
    <citation type="journal article" date="2016" name="Genome Announc.">
        <title>Draft Genome Sequences of Streptomyces scabiei S58, Streptomyces turgidiscabies T45, and Streptomyces acidiscabies a10, the Pathogens of Potato Common Scab, Isolated in Japan.</title>
        <authorList>
            <person name="Tomihama T."/>
            <person name="Nishi Y."/>
            <person name="Sakai M."/>
            <person name="Ikenaga M."/>
            <person name="Okubo T."/>
            <person name="Ikeda S."/>
        </authorList>
    </citation>
    <scope>NUCLEOTIDE SEQUENCE [LARGE SCALE GENOMIC DNA]</scope>
    <source>
        <strain evidence="1 2">S58</strain>
    </source>
</reference>
<accession>A0A117EH25</accession>